<dbReference type="InterPro" id="IPR029044">
    <property type="entry name" value="Nucleotide-diphossugar_trans"/>
</dbReference>
<evidence type="ECO:0000313" key="2">
    <source>
        <dbReference type="EMBL" id="QQX75535.1"/>
    </source>
</evidence>
<name>A0ABX7DNY9_9FLAO</name>
<dbReference type="Pfam" id="PF00535">
    <property type="entry name" value="Glycos_transf_2"/>
    <property type="match status" value="1"/>
</dbReference>
<dbReference type="Proteomes" id="UP000629420">
    <property type="component" value="Chromosome"/>
</dbReference>
<protein>
    <submittedName>
        <fullName evidence="2">Glycosyltransferase</fullName>
    </submittedName>
</protein>
<evidence type="ECO:0000313" key="3">
    <source>
        <dbReference type="Proteomes" id="UP000629420"/>
    </source>
</evidence>
<dbReference type="EMBL" id="CP068439">
    <property type="protein sequence ID" value="QQX75535.1"/>
    <property type="molecule type" value="Genomic_DNA"/>
</dbReference>
<evidence type="ECO:0000259" key="1">
    <source>
        <dbReference type="Pfam" id="PF00535"/>
    </source>
</evidence>
<accession>A0ABX7DNY9</accession>
<gene>
    <name evidence="2" type="ORF">JK629_09255</name>
</gene>
<sequence length="298" mass="34133">MISVLIPTYNYNVLSLVENLQKQCEIATVAYEIIVLDDASTNKNFLEENKKINSIENCSFQVLGENIGRSKIRNLLAEKAKHNWLLFLDADTFPSSSEFIMNYLSAFSKGSSVIFGGIKYPENVSENFSLRHKYGTDRESLPLAERVKNPCLSFITMGFAIKKEIFKIIQFNEKLAGYGYEDSVFANQLQKNSISILHIDNPVIHLNLESNEDFIKKSELALQNLLNFYKRGAIEADTVKILKTYLKLKNRNLLFSVRGFFSVFRKPMLKNLYSPKPSLFLFDLYRLGYLSSIKPNDA</sequence>
<dbReference type="Gene3D" id="3.90.550.10">
    <property type="entry name" value="Spore Coat Polysaccharide Biosynthesis Protein SpsA, Chain A"/>
    <property type="match status" value="1"/>
</dbReference>
<proteinExistence type="predicted"/>
<dbReference type="SUPFAM" id="SSF53448">
    <property type="entry name" value="Nucleotide-diphospho-sugar transferases"/>
    <property type="match status" value="1"/>
</dbReference>
<dbReference type="RefSeq" id="WP_202335353.1">
    <property type="nucleotide sequence ID" value="NZ_CP068439.1"/>
</dbReference>
<dbReference type="InterPro" id="IPR001173">
    <property type="entry name" value="Glyco_trans_2-like"/>
</dbReference>
<feature type="domain" description="Glycosyltransferase 2-like" evidence="1">
    <location>
        <begin position="3"/>
        <end position="157"/>
    </location>
</feature>
<reference evidence="2 3" key="1">
    <citation type="submission" date="2021-01" db="EMBL/GenBank/DDBJ databases">
        <title>Aequorivita sp. strain KX20305, a bacterium isolated from the sediment collected at a cold seep field in South China Sea.</title>
        <authorList>
            <person name="Zhang H."/>
            <person name="Li C."/>
        </authorList>
    </citation>
    <scope>NUCLEOTIDE SEQUENCE [LARGE SCALE GENOMIC DNA]</scope>
    <source>
        <strain evidence="2 3">KX20305</strain>
    </source>
</reference>
<organism evidence="2 3">
    <name type="scientific">Aequorivita iocasae</name>
    <dbReference type="NCBI Taxonomy" id="2803865"/>
    <lineage>
        <taxon>Bacteria</taxon>
        <taxon>Pseudomonadati</taxon>
        <taxon>Bacteroidota</taxon>
        <taxon>Flavobacteriia</taxon>
        <taxon>Flavobacteriales</taxon>
        <taxon>Flavobacteriaceae</taxon>
        <taxon>Aequorivita</taxon>
    </lineage>
</organism>
<keyword evidence="3" id="KW-1185">Reference proteome</keyword>